<dbReference type="GO" id="GO:0005886">
    <property type="term" value="C:plasma membrane"/>
    <property type="evidence" value="ECO:0007669"/>
    <property type="project" value="TreeGrafter"/>
</dbReference>
<dbReference type="Gene3D" id="1.10.8.60">
    <property type="match status" value="1"/>
</dbReference>
<dbReference type="SUPFAM" id="SSF52540">
    <property type="entry name" value="P-loop containing nucleoside triphosphate hydrolases"/>
    <property type="match status" value="1"/>
</dbReference>
<dbReference type="STRING" id="93684.SAMN05421853_108137"/>
<keyword evidence="3" id="KW-1185">Reference proteome</keyword>
<dbReference type="InterPro" id="IPR055199">
    <property type="entry name" value="Hda_lid"/>
</dbReference>
<accession>A0A1I5Z920</accession>
<dbReference type="PANTHER" id="PTHR30050">
    <property type="entry name" value="CHROMOSOMAL REPLICATION INITIATOR PROTEIN DNAA"/>
    <property type="match status" value="1"/>
</dbReference>
<dbReference type="Pfam" id="PF22688">
    <property type="entry name" value="Hda_lid"/>
    <property type="match status" value="1"/>
</dbReference>
<feature type="domain" description="Hda lid" evidence="1">
    <location>
        <begin position="169"/>
        <end position="219"/>
    </location>
</feature>
<proteinExistence type="predicted"/>
<dbReference type="Gene3D" id="3.40.50.300">
    <property type="entry name" value="P-loop containing nucleotide triphosphate hydrolases"/>
    <property type="match status" value="1"/>
</dbReference>
<organism evidence="2 3">
    <name type="scientific">Roseivivax halotolerans</name>
    <dbReference type="NCBI Taxonomy" id="93684"/>
    <lineage>
        <taxon>Bacteria</taxon>
        <taxon>Pseudomonadati</taxon>
        <taxon>Pseudomonadota</taxon>
        <taxon>Alphaproteobacteria</taxon>
        <taxon>Rhodobacterales</taxon>
        <taxon>Roseobacteraceae</taxon>
        <taxon>Roseivivax</taxon>
    </lineage>
</organism>
<reference evidence="3" key="1">
    <citation type="submission" date="2016-10" db="EMBL/GenBank/DDBJ databases">
        <authorList>
            <person name="Varghese N."/>
            <person name="Submissions S."/>
        </authorList>
    </citation>
    <scope>NUCLEOTIDE SEQUENCE [LARGE SCALE GENOMIC DNA]</scope>
    <source>
        <strain evidence="3">JCM 10271</strain>
    </source>
</reference>
<gene>
    <name evidence="2" type="ORF">SAMN05421853_108137</name>
</gene>
<name>A0A1I5Z920_9RHOB</name>
<dbReference type="InterPro" id="IPR027417">
    <property type="entry name" value="P-loop_NTPase"/>
</dbReference>
<protein>
    <recommendedName>
        <fullName evidence="1">Hda lid domain-containing protein</fullName>
    </recommendedName>
</protein>
<dbReference type="RefSeq" id="WP_093012744.1">
    <property type="nucleotide sequence ID" value="NZ_FOXV01000008.1"/>
</dbReference>
<evidence type="ECO:0000259" key="1">
    <source>
        <dbReference type="Pfam" id="PF22688"/>
    </source>
</evidence>
<sequence length="236" mass="25397">MARQLPLHLPARTALGRGDFFVTEANALAVAQIDNWRNWPSHKLVLSGPPGSGKTHLAHVWSAESGARLLQARALPREDLPALAQSPLCIENADRVAGDAEAEEALFHLHNLAAAERQPLLVTAASPPARWGLILPDLASRMQGAEIAKLNPPDELLLAGVLAKLFSDRQITPGPDVIPYLITHMPRAFAAAGEIVDALDARALGEKRAITRPLARAVLEEMSGDERSRDLPSSQD</sequence>
<evidence type="ECO:0000313" key="2">
    <source>
        <dbReference type="EMBL" id="SFQ52953.1"/>
    </source>
</evidence>
<dbReference type="EMBL" id="FOXV01000008">
    <property type="protein sequence ID" value="SFQ52953.1"/>
    <property type="molecule type" value="Genomic_DNA"/>
</dbReference>
<dbReference type="GO" id="GO:0003688">
    <property type="term" value="F:DNA replication origin binding"/>
    <property type="evidence" value="ECO:0007669"/>
    <property type="project" value="TreeGrafter"/>
</dbReference>
<dbReference type="Proteomes" id="UP000243106">
    <property type="component" value="Unassembled WGS sequence"/>
</dbReference>
<evidence type="ECO:0000313" key="3">
    <source>
        <dbReference type="Proteomes" id="UP000243106"/>
    </source>
</evidence>
<dbReference type="AlphaFoldDB" id="A0A1I5Z920"/>
<dbReference type="GO" id="GO:0006270">
    <property type="term" value="P:DNA replication initiation"/>
    <property type="evidence" value="ECO:0007669"/>
    <property type="project" value="TreeGrafter"/>
</dbReference>
<dbReference type="PANTHER" id="PTHR30050:SF5">
    <property type="entry name" value="DNAA REGULATORY INACTIVATOR HDA"/>
    <property type="match status" value="1"/>
</dbReference>